<feature type="signal peptide" evidence="3">
    <location>
        <begin position="1"/>
        <end position="33"/>
    </location>
</feature>
<feature type="compositionally biased region" description="Low complexity" evidence="2">
    <location>
        <begin position="1614"/>
        <end position="1644"/>
    </location>
</feature>
<feature type="coiled-coil region" evidence="1">
    <location>
        <begin position="1546"/>
        <end position="1573"/>
    </location>
</feature>
<keyword evidence="1" id="KW-0175">Coiled coil</keyword>
<feature type="chain" id="PRO_5035244031" evidence="3">
    <location>
        <begin position="34"/>
        <end position="1813"/>
    </location>
</feature>
<feature type="region of interest" description="Disordered" evidence="2">
    <location>
        <begin position="1705"/>
        <end position="1739"/>
    </location>
</feature>
<evidence type="ECO:0000256" key="2">
    <source>
        <dbReference type="SAM" id="MobiDB-lite"/>
    </source>
</evidence>
<reference evidence="4" key="1">
    <citation type="submission" date="2021-05" db="EMBL/GenBank/DDBJ databases">
        <title>The genome of the haptophyte Pavlova lutheri (Diacronema luteri, Pavlovales) - a model for lipid biosynthesis in eukaryotic algae.</title>
        <authorList>
            <person name="Hulatt C.J."/>
            <person name="Posewitz M.C."/>
        </authorList>
    </citation>
    <scope>NUCLEOTIDE SEQUENCE</scope>
    <source>
        <strain evidence="4">NIVA-4/92</strain>
    </source>
</reference>
<feature type="coiled-coil region" evidence="1">
    <location>
        <begin position="513"/>
        <end position="540"/>
    </location>
</feature>
<feature type="region of interest" description="Disordered" evidence="2">
    <location>
        <begin position="209"/>
        <end position="228"/>
    </location>
</feature>
<feature type="region of interest" description="Disordered" evidence="2">
    <location>
        <begin position="129"/>
        <end position="176"/>
    </location>
</feature>
<feature type="region of interest" description="Disordered" evidence="2">
    <location>
        <begin position="1395"/>
        <end position="1463"/>
    </location>
</feature>
<evidence type="ECO:0000313" key="4">
    <source>
        <dbReference type="EMBL" id="KAG8464991.1"/>
    </source>
</evidence>
<name>A0A8J6CBD1_DIALT</name>
<comment type="caution">
    <text evidence="4">The sequence shown here is derived from an EMBL/GenBank/DDBJ whole genome shotgun (WGS) entry which is preliminary data.</text>
</comment>
<protein>
    <submittedName>
        <fullName evidence="4">Uncharacterized protein</fullName>
    </submittedName>
</protein>
<feature type="compositionally biased region" description="Basic and acidic residues" evidence="2">
    <location>
        <begin position="1311"/>
        <end position="1327"/>
    </location>
</feature>
<feature type="region of interest" description="Disordered" evidence="2">
    <location>
        <begin position="1755"/>
        <end position="1813"/>
    </location>
</feature>
<feature type="compositionally biased region" description="Basic and acidic residues" evidence="2">
    <location>
        <begin position="990"/>
        <end position="1004"/>
    </location>
</feature>
<evidence type="ECO:0000313" key="5">
    <source>
        <dbReference type="Proteomes" id="UP000751190"/>
    </source>
</evidence>
<keyword evidence="5" id="KW-1185">Reference proteome</keyword>
<feature type="compositionally biased region" description="Basic and acidic residues" evidence="2">
    <location>
        <begin position="166"/>
        <end position="175"/>
    </location>
</feature>
<evidence type="ECO:0000256" key="3">
    <source>
        <dbReference type="SAM" id="SignalP"/>
    </source>
</evidence>
<feature type="compositionally biased region" description="Low complexity" evidence="2">
    <location>
        <begin position="1146"/>
        <end position="1155"/>
    </location>
</feature>
<dbReference type="OrthoDB" id="10692716at2759"/>
<gene>
    <name evidence="4" type="ORF">KFE25_012354</name>
</gene>
<organism evidence="4 5">
    <name type="scientific">Diacronema lutheri</name>
    <name type="common">Unicellular marine alga</name>
    <name type="synonym">Monochrysis lutheri</name>
    <dbReference type="NCBI Taxonomy" id="2081491"/>
    <lineage>
        <taxon>Eukaryota</taxon>
        <taxon>Haptista</taxon>
        <taxon>Haptophyta</taxon>
        <taxon>Pavlovophyceae</taxon>
        <taxon>Pavlovales</taxon>
        <taxon>Pavlovaceae</taxon>
        <taxon>Diacronema</taxon>
    </lineage>
</organism>
<feature type="region of interest" description="Disordered" evidence="2">
    <location>
        <begin position="1242"/>
        <end position="1262"/>
    </location>
</feature>
<evidence type="ECO:0000256" key="1">
    <source>
        <dbReference type="SAM" id="Coils"/>
    </source>
</evidence>
<feature type="region of interest" description="Disordered" evidence="2">
    <location>
        <begin position="1030"/>
        <end position="1084"/>
    </location>
</feature>
<feature type="compositionally biased region" description="Basic and acidic residues" evidence="2">
    <location>
        <begin position="1034"/>
        <end position="1061"/>
    </location>
</feature>
<feature type="region of interest" description="Disordered" evidence="2">
    <location>
        <begin position="1300"/>
        <end position="1340"/>
    </location>
</feature>
<keyword evidence="3" id="KW-0732">Signal</keyword>
<feature type="coiled-coil region" evidence="1">
    <location>
        <begin position="340"/>
        <end position="480"/>
    </location>
</feature>
<dbReference type="EMBL" id="JAGTXO010000011">
    <property type="protein sequence ID" value="KAG8464991.1"/>
    <property type="molecule type" value="Genomic_DNA"/>
</dbReference>
<feature type="compositionally biased region" description="Basic and acidic residues" evidence="2">
    <location>
        <begin position="129"/>
        <end position="138"/>
    </location>
</feature>
<feature type="region of interest" description="Disordered" evidence="2">
    <location>
        <begin position="1133"/>
        <end position="1159"/>
    </location>
</feature>
<feature type="region of interest" description="Disordered" evidence="2">
    <location>
        <begin position="1593"/>
        <end position="1660"/>
    </location>
</feature>
<feature type="compositionally biased region" description="Gly residues" evidence="2">
    <location>
        <begin position="1430"/>
        <end position="1443"/>
    </location>
</feature>
<sequence>MEGFSRGRRRRGAARGGLARALVGALALALALGAPVPLAPDEPFWRTDAPPPTAPPPARVARTAHVGAGWLRLLVSLANERLRRKHAPPPPPLHEIIGRVISAAFRSPFSLGWDTIAREIAARRAELRVRRAGSRDEAAAASAPAPRLDSRAADENDGISASPLDQPHDPLDDQLRAGARTMPPAELAAWRTHPALPVWARRALSRAERSAADGGGGEARAQQPDWSRHEGCRRLLRQQRSSCADEVAALRRGRASEADALRAGARRCAEAHEAAMASSALQLRASAQETAQCRAELSRSASASSALLRAREAELARAAADADARADGARAALGVVSANLDAAKGHLAGAEARARAATQRADEAADAAAREAKRADAATAAERAAAAALAEARTEAAAAEDRAARSGVDAGAARADAAARVAEASDAAREAASEALDARAEAARAAVRAERGEAAAAAALAGAERAVSEARAASARASERADERVRTAAAAEALAQAQRADAERAGAAAGEAARALRAALESAQADADAERTRSARAEAAAARAAAEWDARWEARARASVLSVAFVACTALAAWFGRGASALSDAVGSGSVREPRARAAATDAADEKARAAYVLKAALCARLARARENQLARARDDAAGARAAADAARAREAVAASALGAARARADVAAEAVVTADAGRAEAQAAARESHGALEAARAHAAAAADAAGAELASARELVAAMAGAEARAAGAADAARAELAARDDAACRADAATIAAVASARRAARSVVSRCVARAHAAHSRRALERLAAAALNARLGRACALIKVQLARARERAANVCAALERGRARVRRGADAADGVGSSCSHSYESGLDMAGTHGGGGCGGGGDISFDLEWQGSGCGSGGGGSLEGSMAGERPLATPHDSERADGGTPPPRARYGAVGGGRARARAEPVWDGASGGTARSGTVSDRSSTVASARASPLPAGRRADCGCDGGQDTRAGASLTDSARASPLERARRGGTLERRTTATPLCAQPLAAAAAAYTQRAPWTLAPRARANDGTEGTEGRGDDHAGRAVLFDERAKAARAPSHPADTLRTPPSARPSLGAGGCARSFEVSAAAYESDDVADFTRSAARTLLAGADRSPAYVAARAAAAAADSDNDDDDVGGARAAGGAADDGQRDARLGAGTMVLGLDSPLKLALPVPAQFFARSAGASPLGPRWRQADACACHHHYAGSAAVAERGAVLGGRSPELGAGLARGRARGAGAAGAPSPQGGARRGAAPLPLSASARGWIAASGVDSSVPEDSAVLAPELWARALSRRGSRAPAPQRGDARGEGDERGAEREAYDGGGGDDGEPATPIWSRLWSRRQSTTICGGDEASAAGVRGAANFPAPGRLLRVHTSEPGVLEAQLAFAHSPPSREPSFNIGAHDDQARAPRTAAAAAEHDGPDGGGDGGANGGADGGVSRDDAGSQSGAESDWRALNNDVVRDPTAAELAADPEGALAWLAGEARGLLLELSTAEARTFSPPRAAAAARGDGGRRRTRVDATTAAANADATVEAAVHAREAAMAEATEARAELARLRAALALASSTAAAGDTTAAGAPAAVSGLTVSGETGAAPTQAETRAREGASRRVSSASRRVSGGWVSAGSAASRAGAPAADAADGDALDSPSARVHSEVDKCRLVRQLERQEALKRAALARIRAQAAQIDALHRQLRDAGLQPAAAAPAAAMPSSTPPSSSATVNASPRDLSRADSSAASSLLGLGAGMASALDRSAAPSEPGTVGSRRDSALSGGMRSAHDEAELVDAGNEGEGRRTATPPPILLTRASQ</sequence>
<feature type="region of interest" description="Disordered" evidence="2">
    <location>
        <begin position="878"/>
        <end position="1006"/>
    </location>
</feature>
<proteinExistence type="predicted"/>
<dbReference type="Proteomes" id="UP000751190">
    <property type="component" value="Unassembled WGS sequence"/>
</dbReference>
<feature type="compositionally biased region" description="Polar residues" evidence="2">
    <location>
        <begin position="939"/>
        <end position="953"/>
    </location>
</feature>
<accession>A0A8J6CBD1</accession>